<reference evidence="1" key="1">
    <citation type="submission" date="2022-10" db="EMBL/GenBank/DDBJ databases">
        <authorList>
            <person name="Yu W.X."/>
        </authorList>
    </citation>
    <scope>NUCLEOTIDE SEQUENCE</scope>
    <source>
        <strain evidence="1">AAT</strain>
    </source>
</reference>
<evidence type="ECO:0000313" key="1">
    <source>
        <dbReference type="EMBL" id="MCW3786400.1"/>
    </source>
</evidence>
<dbReference type="Proteomes" id="UP001209229">
    <property type="component" value="Unassembled WGS sequence"/>
</dbReference>
<dbReference type="AlphaFoldDB" id="A0AAE3M4B3"/>
<dbReference type="RefSeq" id="WP_301189964.1">
    <property type="nucleotide sequence ID" value="NZ_JAPDPJ010000013.1"/>
</dbReference>
<comment type="caution">
    <text evidence="1">The sequence shown here is derived from an EMBL/GenBank/DDBJ whole genome shotgun (WGS) entry which is preliminary data.</text>
</comment>
<organism evidence="1 2">
    <name type="scientific">Plebeiibacterium sediminum</name>
    <dbReference type="NCBI Taxonomy" id="2992112"/>
    <lineage>
        <taxon>Bacteria</taxon>
        <taxon>Pseudomonadati</taxon>
        <taxon>Bacteroidota</taxon>
        <taxon>Bacteroidia</taxon>
        <taxon>Marinilabiliales</taxon>
        <taxon>Marinilabiliaceae</taxon>
        <taxon>Plebeiibacterium</taxon>
    </lineage>
</organism>
<dbReference type="EMBL" id="JAPDPJ010000013">
    <property type="protein sequence ID" value="MCW3786400.1"/>
    <property type="molecule type" value="Genomic_DNA"/>
</dbReference>
<protein>
    <submittedName>
        <fullName evidence="1">Uncharacterized protein</fullName>
    </submittedName>
</protein>
<accession>A0AAE3M4B3</accession>
<proteinExistence type="predicted"/>
<keyword evidence="2" id="KW-1185">Reference proteome</keyword>
<name>A0AAE3M4B3_9BACT</name>
<sequence>MEHRSSYKIYNKDKLICISHVGLIRYDSLNGYVEELMNSCDLSEDFNFIVDLREAQYTRDAYMAYKFSYHFKKNFPALSKRKYAIIVKSTEQIAMASIFRFLVGGLLRNVYVFNSIEEAKVWLGIKMDIKEITKAFEALSINHW</sequence>
<evidence type="ECO:0000313" key="2">
    <source>
        <dbReference type="Proteomes" id="UP001209229"/>
    </source>
</evidence>
<gene>
    <name evidence="1" type="ORF">OM075_07970</name>
</gene>